<dbReference type="EMBL" id="GBRH01247152">
    <property type="protein sequence ID" value="JAD50743.1"/>
    <property type="molecule type" value="Transcribed_RNA"/>
</dbReference>
<name>A0A0A9ALK4_ARUDO</name>
<accession>A0A0A9ALK4</accession>
<reference evidence="1" key="2">
    <citation type="journal article" date="2015" name="Data Brief">
        <title>Shoot transcriptome of the giant reed, Arundo donax.</title>
        <authorList>
            <person name="Barrero R.A."/>
            <person name="Guerrero F.D."/>
            <person name="Moolhuijzen P."/>
            <person name="Goolsby J.A."/>
            <person name="Tidwell J."/>
            <person name="Bellgard S.E."/>
            <person name="Bellgard M.I."/>
        </authorList>
    </citation>
    <scope>NUCLEOTIDE SEQUENCE</scope>
    <source>
        <tissue evidence="1">Shoot tissue taken approximately 20 cm above the soil surface</tissue>
    </source>
</reference>
<sequence length="41" mass="4579">MHSQAYTIYDPHSRLAPMVFNFLNLVNNVSSNEALTVLCPA</sequence>
<evidence type="ECO:0000313" key="1">
    <source>
        <dbReference type="EMBL" id="JAD50743.1"/>
    </source>
</evidence>
<dbReference type="AlphaFoldDB" id="A0A0A9ALK4"/>
<reference evidence="1" key="1">
    <citation type="submission" date="2014-09" db="EMBL/GenBank/DDBJ databases">
        <authorList>
            <person name="Magalhaes I.L.F."/>
            <person name="Oliveira U."/>
            <person name="Santos F.R."/>
            <person name="Vidigal T.H.D.A."/>
            <person name="Brescovit A.D."/>
            <person name="Santos A.J."/>
        </authorList>
    </citation>
    <scope>NUCLEOTIDE SEQUENCE</scope>
    <source>
        <tissue evidence="1">Shoot tissue taken approximately 20 cm above the soil surface</tissue>
    </source>
</reference>
<protein>
    <submittedName>
        <fullName evidence="1">Uncharacterized protein</fullName>
    </submittedName>
</protein>
<proteinExistence type="predicted"/>
<organism evidence="1">
    <name type="scientific">Arundo donax</name>
    <name type="common">Giant reed</name>
    <name type="synonym">Donax arundinaceus</name>
    <dbReference type="NCBI Taxonomy" id="35708"/>
    <lineage>
        <taxon>Eukaryota</taxon>
        <taxon>Viridiplantae</taxon>
        <taxon>Streptophyta</taxon>
        <taxon>Embryophyta</taxon>
        <taxon>Tracheophyta</taxon>
        <taxon>Spermatophyta</taxon>
        <taxon>Magnoliopsida</taxon>
        <taxon>Liliopsida</taxon>
        <taxon>Poales</taxon>
        <taxon>Poaceae</taxon>
        <taxon>PACMAD clade</taxon>
        <taxon>Arundinoideae</taxon>
        <taxon>Arundineae</taxon>
        <taxon>Arundo</taxon>
    </lineage>
</organism>